<dbReference type="GO" id="GO:0017150">
    <property type="term" value="F:tRNA dihydrouridine synthase activity"/>
    <property type="evidence" value="ECO:0007669"/>
    <property type="project" value="InterPro"/>
</dbReference>
<feature type="binding site" evidence="11">
    <location>
        <begin position="222"/>
        <end position="223"/>
    </location>
    <ligand>
        <name>FMN</name>
        <dbReference type="ChEBI" id="CHEBI:58210"/>
    </ligand>
</feature>
<feature type="domain" description="DUS-like FMN-binding" evidence="12">
    <location>
        <begin position="1"/>
        <end position="273"/>
    </location>
</feature>
<keyword evidence="3 11" id="KW-0288">FMN</keyword>
<feature type="binding site" evidence="11">
    <location>
        <position position="67"/>
    </location>
    <ligand>
        <name>FMN</name>
        <dbReference type="ChEBI" id="CHEBI:58210"/>
    </ligand>
</feature>
<keyword evidence="6" id="KW-0560">Oxidoreductase</keyword>
<evidence type="ECO:0000313" key="13">
    <source>
        <dbReference type="EMBL" id="KAF2208123.1"/>
    </source>
</evidence>
<dbReference type="Proteomes" id="UP000799539">
    <property type="component" value="Unassembled WGS sequence"/>
</dbReference>
<evidence type="ECO:0000256" key="4">
    <source>
        <dbReference type="ARBA" id="ARBA00022664"/>
    </source>
</evidence>
<dbReference type="EMBL" id="ML992697">
    <property type="protein sequence ID" value="KAF2208123.1"/>
    <property type="molecule type" value="Genomic_DNA"/>
</dbReference>
<protein>
    <recommendedName>
        <fullName evidence="12">DUS-like FMN-binding domain-containing protein</fullName>
    </recommendedName>
</protein>
<sequence length="302" mass="34042">PMVRYSKLPFRMLVREYGADIIFTPMMLAHEFIRSGIARDSDFTTHPLETPSHVQGSERKNTAIIAQFASSEAEEFARAAEMIAPWVDGVDLNCGCPQSWAIKEGIGCALQDDPELVARIVRTAKERIGPLGKSVSVKIRVHRDLEVTKKWIRIVQDVGGVDFITVHGRTRSQRSSTRPDYEAIRDLRRVVSVPMVANGDAYCLDDAKRIAEVTEADGVMAARGILENPAMFAGYDQVPARCVQDFLRWAVRCPIPFALVLHHVSDMTSRLEGFTKKEKRRLMECRDLLDLIDFVEDKWGLL</sequence>
<dbReference type="InterPro" id="IPR013785">
    <property type="entry name" value="Aldolase_TIM"/>
</dbReference>
<evidence type="ECO:0000313" key="14">
    <source>
        <dbReference type="Proteomes" id="UP000799539"/>
    </source>
</evidence>
<dbReference type="PANTHER" id="PTHR11082">
    <property type="entry name" value="TRNA-DIHYDROURIDINE SYNTHASE"/>
    <property type="match status" value="1"/>
</dbReference>
<dbReference type="InterPro" id="IPR018517">
    <property type="entry name" value="tRNA_hU_synthase_CS"/>
</dbReference>
<dbReference type="CDD" id="cd02801">
    <property type="entry name" value="DUS_like_FMN"/>
    <property type="match status" value="1"/>
</dbReference>
<dbReference type="GO" id="GO:0050660">
    <property type="term" value="F:flavin adenine dinucleotide binding"/>
    <property type="evidence" value="ECO:0007669"/>
    <property type="project" value="InterPro"/>
</dbReference>
<evidence type="ECO:0000256" key="2">
    <source>
        <dbReference type="ARBA" id="ARBA00022630"/>
    </source>
</evidence>
<evidence type="ECO:0000256" key="8">
    <source>
        <dbReference type="ARBA" id="ARBA00048342"/>
    </source>
</evidence>
<evidence type="ECO:0000259" key="12">
    <source>
        <dbReference type="Pfam" id="PF01207"/>
    </source>
</evidence>
<dbReference type="SUPFAM" id="SSF51395">
    <property type="entry name" value="FMN-linked oxidoreductases"/>
    <property type="match status" value="1"/>
</dbReference>
<proteinExistence type="predicted"/>
<feature type="active site" description="Proton donor" evidence="10">
    <location>
        <position position="96"/>
    </location>
</feature>
<evidence type="ECO:0000256" key="5">
    <source>
        <dbReference type="ARBA" id="ARBA00022694"/>
    </source>
</evidence>
<keyword evidence="11" id="KW-0547">Nucleotide-binding</keyword>
<comment type="catalytic activity">
    <reaction evidence="8">
        <text>a 5,6-dihydrouridine in mRNA + NAD(+) = a uridine in mRNA + NADH + H(+)</text>
        <dbReference type="Rhea" id="RHEA:69851"/>
        <dbReference type="Rhea" id="RHEA-COMP:14658"/>
        <dbReference type="Rhea" id="RHEA-COMP:17789"/>
        <dbReference type="ChEBI" id="CHEBI:15378"/>
        <dbReference type="ChEBI" id="CHEBI:57540"/>
        <dbReference type="ChEBI" id="CHEBI:57945"/>
        <dbReference type="ChEBI" id="CHEBI:65315"/>
        <dbReference type="ChEBI" id="CHEBI:74443"/>
    </reaction>
    <physiologicalReaction direction="right-to-left" evidence="8">
        <dbReference type="Rhea" id="RHEA:69853"/>
    </physiologicalReaction>
</comment>
<evidence type="ECO:0000256" key="10">
    <source>
        <dbReference type="PIRSR" id="PIRSR006621-1"/>
    </source>
</evidence>
<evidence type="ECO:0000256" key="1">
    <source>
        <dbReference type="ARBA" id="ARBA00001917"/>
    </source>
</evidence>
<feature type="binding site" evidence="11">
    <location>
        <position position="138"/>
    </location>
    <ligand>
        <name>FMN</name>
        <dbReference type="ChEBI" id="CHEBI:58210"/>
    </ligand>
</feature>
<comment type="cofactor">
    <cofactor evidence="1 11">
        <name>FMN</name>
        <dbReference type="ChEBI" id="CHEBI:58210"/>
    </cofactor>
</comment>
<dbReference type="PANTHER" id="PTHR11082:SF31">
    <property type="entry name" value="TRNA-DIHYDROURIDINE(20A_20B) SYNTHASE [NAD(P)+]-LIKE"/>
    <property type="match status" value="1"/>
</dbReference>
<dbReference type="InterPro" id="IPR035587">
    <property type="entry name" value="DUS-like_FMN-bd"/>
</dbReference>
<dbReference type="PIRSF" id="PIRSF006621">
    <property type="entry name" value="Dus"/>
    <property type="match status" value="1"/>
</dbReference>
<keyword evidence="5" id="KW-0819">tRNA processing</keyword>
<comment type="catalytic activity">
    <reaction evidence="9">
        <text>a 5,6-dihydrouridine in mRNA + NADP(+) = a uridine in mRNA + NADPH + H(+)</text>
        <dbReference type="Rhea" id="RHEA:69855"/>
        <dbReference type="Rhea" id="RHEA-COMP:14658"/>
        <dbReference type="Rhea" id="RHEA-COMP:17789"/>
        <dbReference type="ChEBI" id="CHEBI:15378"/>
        <dbReference type="ChEBI" id="CHEBI:57783"/>
        <dbReference type="ChEBI" id="CHEBI:58349"/>
        <dbReference type="ChEBI" id="CHEBI:65315"/>
        <dbReference type="ChEBI" id="CHEBI:74443"/>
    </reaction>
    <physiologicalReaction direction="right-to-left" evidence="9">
        <dbReference type="Rhea" id="RHEA:69857"/>
    </physiologicalReaction>
</comment>
<dbReference type="PROSITE" id="PS01136">
    <property type="entry name" value="UPF0034"/>
    <property type="match status" value="1"/>
</dbReference>
<evidence type="ECO:0000256" key="7">
    <source>
        <dbReference type="ARBA" id="ARBA00045934"/>
    </source>
</evidence>
<dbReference type="AlphaFoldDB" id="A0A6A6F3W7"/>
<comment type="function">
    <text evidence="7">Catalyzes the synthesis of dihydrouridine, a modified base found in the D-loop of most tRNAs. Specifically modifies U47 in cytoplasmic tRNAs. Catalyzes the synthesis of dihydrouridine in some mRNAs, thereby affecting their translation.</text>
</comment>
<dbReference type="GO" id="GO:0006397">
    <property type="term" value="P:mRNA processing"/>
    <property type="evidence" value="ECO:0007669"/>
    <property type="project" value="UniProtKB-KW"/>
</dbReference>
<reference evidence="13" key="1">
    <citation type="journal article" date="2020" name="Stud. Mycol.">
        <title>101 Dothideomycetes genomes: a test case for predicting lifestyles and emergence of pathogens.</title>
        <authorList>
            <person name="Haridas S."/>
            <person name="Albert R."/>
            <person name="Binder M."/>
            <person name="Bloem J."/>
            <person name="Labutti K."/>
            <person name="Salamov A."/>
            <person name="Andreopoulos B."/>
            <person name="Baker S."/>
            <person name="Barry K."/>
            <person name="Bills G."/>
            <person name="Bluhm B."/>
            <person name="Cannon C."/>
            <person name="Castanera R."/>
            <person name="Culley D."/>
            <person name="Daum C."/>
            <person name="Ezra D."/>
            <person name="Gonzalez J."/>
            <person name="Henrissat B."/>
            <person name="Kuo A."/>
            <person name="Liang C."/>
            <person name="Lipzen A."/>
            <person name="Lutzoni F."/>
            <person name="Magnuson J."/>
            <person name="Mondo S."/>
            <person name="Nolan M."/>
            <person name="Ohm R."/>
            <person name="Pangilinan J."/>
            <person name="Park H.-J."/>
            <person name="Ramirez L."/>
            <person name="Alfaro M."/>
            <person name="Sun H."/>
            <person name="Tritt A."/>
            <person name="Yoshinaga Y."/>
            <person name="Zwiers L.-H."/>
            <person name="Turgeon B."/>
            <person name="Goodwin S."/>
            <person name="Spatafora J."/>
            <person name="Crous P."/>
            <person name="Grigoriev I."/>
        </authorList>
    </citation>
    <scope>NUCLEOTIDE SEQUENCE</scope>
    <source>
        <strain evidence="13">SCOH1-5</strain>
    </source>
</reference>
<evidence type="ECO:0000256" key="3">
    <source>
        <dbReference type="ARBA" id="ARBA00022643"/>
    </source>
</evidence>
<feature type="binding site" evidence="11">
    <location>
        <begin position="1"/>
        <end position="3"/>
    </location>
    <ligand>
        <name>FMN</name>
        <dbReference type="ChEBI" id="CHEBI:58210"/>
    </ligand>
</feature>
<evidence type="ECO:0000256" key="6">
    <source>
        <dbReference type="ARBA" id="ARBA00023002"/>
    </source>
</evidence>
<feature type="non-terminal residue" evidence="13">
    <location>
        <position position="1"/>
    </location>
</feature>
<keyword evidence="2" id="KW-0285">Flavoprotein</keyword>
<keyword evidence="14" id="KW-1185">Reference proteome</keyword>
<accession>A0A6A6F3W7</accession>
<evidence type="ECO:0000256" key="9">
    <source>
        <dbReference type="ARBA" id="ARBA00049447"/>
    </source>
</evidence>
<dbReference type="Gene3D" id="3.20.20.70">
    <property type="entry name" value="Aldolase class I"/>
    <property type="match status" value="1"/>
</dbReference>
<dbReference type="Pfam" id="PF01207">
    <property type="entry name" value="Dus"/>
    <property type="match status" value="1"/>
</dbReference>
<organism evidence="13 14">
    <name type="scientific">Cercospora zeae-maydis SCOH1-5</name>
    <dbReference type="NCBI Taxonomy" id="717836"/>
    <lineage>
        <taxon>Eukaryota</taxon>
        <taxon>Fungi</taxon>
        <taxon>Dikarya</taxon>
        <taxon>Ascomycota</taxon>
        <taxon>Pezizomycotina</taxon>
        <taxon>Dothideomycetes</taxon>
        <taxon>Dothideomycetidae</taxon>
        <taxon>Mycosphaerellales</taxon>
        <taxon>Mycosphaerellaceae</taxon>
        <taxon>Cercospora</taxon>
    </lineage>
</organism>
<feature type="binding site" evidence="11">
    <location>
        <position position="167"/>
    </location>
    <ligand>
        <name>FMN</name>
        <dbReference type="ChEBI" id="CHEBI:58210"/>
    </ligand>
</feature>
<evidence type="ECO:0000256" key="11">
    <source>
        <dbReference type="PIRSR" id="PIRSR006621-2"/>
    </source>
</evidence>
<name>A0A6A6F3W7_9PEZI</name>
<gene>
    <name evidence="13" type="ORF">CERZMDRAFT_49920</name>
</gene>
<dbReference type="OrthoDB" id="9977870at2759"/>
<dbReference type="InterPro" id="IPR001269">
    <property type="entry name" value="DUS_fam"/>
</dbReference>
<keyword evidence="4" id="KW-0507">mRNA processing</keyword>